<evidence type="ECO:0000313" key="2">
    <source>
        <dbReference type="Proteomes" id="UP001501867"/>
    </source>
</evidence>
<protein>
    <recommendedName>
        <fullName evidence="3">Gas vesicle protein</fullName>
    </recommendedName>
</protein>
<sequence length="82" mass="9433">MGLLTQLITAPLLPVRAALWAAERVAREAEARYYDPRPVWAALADLEHRLVEGEIDQETFDREEDVLLDRLSEIEAYRGPDR</sequence>
<organism evidence="1 2">
    <name type="scientific">Streptomyces polychromogenes</name>
    <dbReference type="NCBI Taxonomy" id="67342"/>
    <lineage>
        <taxon>Bacteria</taxon>
        <taxon>Bacillati</taxon>
        <taxon>Actinomycetota</taxon>
        <taxon>Actinomycetes</taxon>
        <taxon>Kitasatosporales</taxon>
        <taxon>Streptomycetaceae</taxon>
        <taxon>Streptomyces</taxon>
    </lineage>
</organism>
<dbReference type="Proteomes" id="UP001501867">
    <property type="component" value="Unassembled WGS sequence"/>
</dbReference>
<accession>A0ABN0VSQ0</accession>
<dbReference type="Pfam" id="PF05120">
    <property type="entry name" value="GvpG"/>
    <property type="match status" value="1"/>
</dbReference>
<reference evidence="1 2" key="1">
    <citation type="journal article" date="2019" name="Int. J. Syst. Evol. Microbiol.">
        <title>The Global Catalogue of Microorganisms (GCM) 10K type strain sequencing project: providing services to taxonomists for standard genome sequencing and annotation.</title>
        <authorList>
            <consortium name="The Broad Institute Genomics Platform"/>
            <consortium name="The Broad Institute Genome Sequencing Center for Infectious Disease"/>
            <person name="Wu L."/>
            <person name="Ma J."/>
        </authorList>
    </citation>
    <scope>NUCLEOTIDE SEQUENCE [LARGE SCALE GENOMIC DNA]</scope>
    <source>
        <strain evidence="1 2">JCM 4505</strain>
    </source>
</reference>
<dbReference type="InterPro" id="IPR007804">
    <property type="entry name" value="GvpG"/>
</dbReference>
<proteinExistence type="predicted"/>
<dbReference type="RefSeq" id="WP_344167024.1">
    <property type="nucleotide sequence ID" value="NZ_BAAABV010000028.1"/>
</dbReference>
<evidence type="ECO:0000313" key="1">
    <source>
        <dbReference type="EMBL" id="GAA0316359.1"/>
    </source>
</evidence>
<keyword evidence="2" id="KW-1185">Reference proteome</keyword>
<dbReference type="EMBL" id="BAAABV010000028">
    <property type="protein sequence ID" value="GAA0316359.1"/>
    <property type="molecule type" value="Genomic_DNA"/>
</dbReference>
<gene>
    <name evidence="1" type="ORF">GCM10010302_64340</name>
</gene>
<evidence type="ECO:0008006" key="3">
    <source>
        <dbReference type="Google" id="ProtNLM"/>
    </source>
</evidence>
<name>A0ABN0VSQ0_9ACTN</name>
<comment type="caution">
    <text evidence="1">The sequence shown here is derived from an EMBL/GenBank/DDBJ whole genome shotgun (WGS) entry which is preliminary data.</text>
</comment>